<feature type="region of interest" description="Disordered" evidence="2">
    <location>
        <begin position="40"/>
        <end position="66"/>
    </location>
</feature>
<feature type="compositionally biased region" description="Polar residues" evidence="2">
    <location>
        <begin position="481"/>
        <end position="497"/>
    </location>
</feature>
<feature type="compositionally biased region" description="Basic residues" evidence="2">
    <location>
        <begin position="448"/>
        <end position="457"/>
    </location>
</feature>
<proteinExistence type="predicted"/>
<dbReference type="Proteomes" id="UP000785679">
    <property type="component" value="Unassembled WGS sequence"/>
</dbReference>
<protein>
    <submittedName>
        <fullName evidence="3">Uncharacterized protein</fullName>
    </submittedName>
</protein>
<feature type="coiled-coil region" evidence="1">
    <location>
        <begin position="535"/>
        <end position="589"/>
    </location>
</feature>
<feature type="compositionally biased region" description="Polar residues" evidence="2">
    <location>
        <begin position="361"/>
        <end position="371"/>
    </location>
</feature>
<name>A0A8J8T4Q3_HALGN</name>
<feature type="region of interest" description="Disordered" evidence="2">
    <location>
        <begin position="361"/>
        <end position="524"/>
    </location>
</feature>
<evidence type="ECO:0000313" key="3">
    <source>
        <dbReference type="EMBL" id="TNV82262.1"/>
    </source>
</evidence>
<reference evidence="3" key="1">
    <citation type="submission" date="2019-06" db="EMBL/GenBank/DDBJ databases">
        <authorList>
            <person name="Zheng W."/>
        </authorList>
    </citation>
    <scope>NUCLEOTIDE SEQUENCE</scope>
    <source>
        <strain evidence="3">QDHG01</strain>
    </source>
</reference>
<feature type="region of interest" description="Disordered" evidence="2">
    <location>
        <begin position="148"/>
        <end position="184"/>
    </location>
</feature>
<dbReference type="EMBL" id="RRYP01005185">
    <property type="protein sequence ID" value="TNV82262.1"/>
    <property type="molecule type" value="Genomic_DNA"/>
</dbReference>
<feature type="compositionally biased region" description="Basic and acidic residues" evidence="2">
    <location>
        <begin position="383"/>
        <end position="392"/>
    </location>
</feature>
<keyword evidence="1" id="KW-0175">Coiled coil</keyword>
<evidence type="ECO:0000313" key="4">
    <source>
        <dbReference type="Proteomes" id="UP000785679"/>
    </source>
</evidence>
<comment type="caution">
    <text evidence="3">The sequence shown here is derived from an EMBL/GenBank/DDBJ whole genome shotgun (WGS) entry which is preliminary data.</text>
</comment>
<accession>A0A8J8T4Q3</accession>
<sequence length="699" mass="78798">MNSSKNILINTDRSLQHYHQQMAQISGKDSRLEYASHQPSQAAGIGVDTYSRRTNATNKGGHENDSSLRMFLEELKNEEETSPNREYRGSSTDFHVRRESNGRAAIDQSSSSSVSPSPNRLRSNNAIGNLRVFQQYGAEPLSDRFTLHPISKSGTNNNSDHQQTFNGNPRVQPSGSINSSETKCNNLHDESLSKMQNEIAFLQSKIKGLENKLSPYNSASAHALKNNLDDIPRQMHPSFGSKQDESLLIFKSNGAGTTGDQNHFWMSRLEEANQGLRTSVTTDNSQMPSSYQQTQGIIPATFPLRLKGKQSQQVTQVFTGIGQNPAQHFQEKYDVINDSKYTPFRVGSETSFNLENKNKKMINSCSESPTRPESENEYPPAIIREERYKRNTENSSSSDSSTISVTENVRKRIIMKSKNKLSKRSGSSNLAPQQPEIIMQTTSIDKKQSRHQQRKRSLSASLKRPISKPSPTELPLKRDSSNAALSSQNGGKSQRQVRFSEIKERALSPSSSHSSGGGLRGAQSKQAQKVLYQDYLELKKANAYLKHENEQLKRKCAEIDEIQQKHTSMKQKYRKTKEALNNSEQLRKEQALENAQKVKALKKKTKFFKERLKQMCRLETTDEITQKENYAPCNIPATQQSIRKPSRQAPNSAVKLLKISEDPVRRKSIRAAKGIVKERSESRKKKGVSSHVQIVKQKK</sequence>
<feature type="region of interest" description="Disordered" evidence="2">
    <location>
        <begin position="101"/>
        <end position="123"/>
    </location>
</feature>
<feature type="compositionally biased region" description="Low complexity" evidence="2">
    <location>
        <begin position="395"/>
        <end position="404"/>
    </location>
</feature>
<feature type="region of interest" description="Disordered" evidence="2">
    <location>
        <begin position="670"/>
        <end position="699"/>
    </location>
</feature>
<dbReference type="AlphaFoldDB" id="A0A8J8T4Q3"/>
<keyword evidence="4" id="KW-1185">Reference proteome</keyword>
<feature type="compositionally biased region" description="Basic residues" evidence="2">
    <location>
        <begin position="411"/>
        <end position="423"/>
    </location>
</feature>
<feature type="compositionally biased region" description="Low complexity" evidence="2">
    <location>
        <begin position="109"/>
        <end position="123"/>
    </location>
</feature>
<feature type="compositionally biased region" description="Polar residues" evidence="2">
    <location>
        <begin position="152"/>
        <end position="184"/>
    </location>
</feature>
<gene>
    <name evidence="3" type="ORF">FGO68_gene6524</name>
</gene>
<evidence type="ECO:0000256" key="1">
    <source>
        <dbReference type="SAM" id="Coils"/>
    </source>
</evidence>
<organism evidence="3 4">
    <name type="scientific">Halteria grandinella</name>
    <dbReference type="NCBI Taxonomy" id="5974"/>
    <lineage>
        <taxon>Eukaryota</taxon>
        <taxon>Sar</taxon>
        <taxon>Alveolata</taxon>
        <taxon>Ciliophora</taxon>
        <taxon>Intramacronucleata</taxon>
        <taxon>Spirotrichea</taxon>
        <taxon>Stichotrichia</taxon>
        <taxon>Sporadotrichida</taxon>
        <taxon>Halteriidae</taxon>
        <taxon>Halteria</taxon>
    </lineage>
</organism>
<evidence type="ECO:0000256" key="2">
    <source>
        <dbReference type="SAM" id="MobiDB-lite"/>
    </source>
</evidence>